<dbReference type="InterPro" id="IPR006311">
    <property type="entry name" value="TAT_signal"/>
</dbReference>
<keyword evidence="3" id="KW-1185">Reference proteome</keyword>
<feature type="compositionally biased region" description="Low complexity" evidence="1">
    <location>
        <begin position="51"/>
        <end position="66"/>
    </location>
</feature>
<dbReference type="GeneID" id="10796893"/>
<dbReference type="PROSITE" id="PS51318">
    <property type="entry name" value="TAT"/>
    <property type="match status" value="1"/>
</dbReference>
<dbReference type="OrthoDB" id="214274at2157"/>
<dbReference type="EMBL" id="CP002839">
    <property type="protein sequence ID" value="AEH36556.1"/>
    <property type="molecule type" value="Genomic_DNA"/>
</dbReference>
<evidence type="ECO:0000313" key="3">
    <source>
        <dbReference type="Proteomes" id="UP000006794"/>
    </source>
</evidence>
<feature type="region of interest" description="Disordered" evidence="1">
    <location>
        <begin position="33"/>
        <end position="74"/>
    </location>
</feature>
<dbReference type="NCBIfam" id="NF038353">
    <property type="entry name" value="FxLYD_dom"/>
    <property type="match status" value="1"/>
</dbReference>
<proteinExistence type="predicted"/>
<dbReference type="InterPro" id="IPR047676">
    <property type="entry name" value="FxLYD_dom"/>
</dbReference>
<accession>F8D6G9</accession>
<protein>
    <submittedName>
        <fullName evidence="2">Uncharacterized protein</fullName>
    </submittedName>
</protein>
<dbReference type="RefSeq" id="WP_013879449.1">
    <property type="nucleotide sequence ID" value="NC_015666.1"/>
</dbReference>
<name>F8D6G9_HALXS</name>
<reference evidence="2 3" key="1">
    <citation type="journal article" date="2012" name="Stand. Genomic Sci.">
        <title>Complete genome sequence of Halopiger xanaduensis type strain (SH-6(T)).</title>
        <authorList>
            <person name="Anderson I."/>
            <person name="Tindall B.J."/>
            <person name="Rohde M."/>
            <person name="Lucas S."/>
            <person name="Han J."/>
            <person name="Lapidus A."/>
            <person name="Cheng J.F."/>
            <person name="Goodwin L."/>
            <person name="Pitluck S."/>
            <person name="Peters L."/>
            <person name="Pati A."/>
            <person name="Mikhailova N."/>
            <person name="Pagani I."/>
            <person name="Teshima H."/>
            <person name="Han C."/>
            <person name="Tapia R."/>
            <person name="Land M."/>
            <person name="Woyke T."/>
            <person name="Klenk H.P."/>
            <person name="Kyrpides N."/>
            <person name="Ivanova N."/>
        </authorList>
    </citation>
    <scope>NUCLEOTIDE SEQUENCE [LARGE SCALE GENOMIC DNA]</scope>
    <source>
        <strain evidence="3">DSM 18323 / JCM 14033 / SH-6</strain>
    </source>
</reference>
<dbReference type="eggNOG" id="arCOG10172">
    <property type="taxonomic scope" value="Archaea"/>
</dbReference>
<dbReference type="KEGG" id="hxa:Halxa_1929"/>
<evidence type="ECO:0000313" key="2">
    <source>
        <dbReference type="EMBL" id="AEH36556.1"/>
    </source>
</evidence>
<organism evidence="2 3">
    <name type="scientific">Halopiger xanaduensis (strain DSM 18323 / JCM 14033 / SH-6)</name>
    <dbReference type="NCBI Taxonomy" id="797210"/>
    <lineage>
        <taxon>Archaea</taxon>
        <taxon>Methanobacteriati</taxon>
        <taxon>Methanobacteriota</taxon>
        <taxon>Stenosarchaea group</taxon>
        <taxon>Halobacteria</taxon>
        <taxon>Halobacteriales</taxon>
        <taxon>Natrialbaceae</taxon>
        <taxon>Halopiger</taxon>
    </lineage>
</organism>
<sequence>MTRSESTSRSRRRVLASLGAGVVAAAGAGCTGSGGLDGEPSYEEGNVGDVNASNASNRSASQMSAATALAQQQPNTSVTPLESLSLIDHEFVVESGYLGSTIQGTVQNTGGDRIQLVEVRTRIYNGSGNMLGRYFASTGDLDGGEAWEFQVVVLLPPANVADYDITVLGTPS</sequence>
<dbReference type="AlphaFoldDB" id="F8D6G9"/>
<evidence type="ECO:0000256" key="1">
    <source>
        <dbReference type="SAM" id="MobiDB-lite"/>
    </source>
</evidence>
<dbReference type="HOGENOM" id="CLU_1574936_0_0_2"/>
<gene>
    <name evidence="2" type="ordered locus">Halxa_1929</name>
</gene>
<dbReference type="PROSITE" id="PS51257">
    <property type="entry name" value="PROKAR_LIPOPROTEIN"/>
    <property type="match status" value="1"/>
</dbReference>
<dbReference type="Proteomes" id="UP000006794">
    <property type="component" value="Chromosome"/>
</dbReference>